<protein>
    <submittedName>
        <fullName evidence="3">BspA family leucine-rich repeat surface protein</fullName>
    </submittedName>
</protein>
<evidence type="ECO:0000313" key="3">
    <source>
        <dbReference type="EMBL" id="TWP26830.1"/>
    </source>
</evidence>
<dbReference type="GO" id="GO:0008237">
    <property type="term" value="F:metallopeptidase activity"/>
    <property type="evidence" value="ECO:0007669"/>
    <property type="project" value="InterPro"/>
</dbReference>
<dbReference type="Proteomes" id="UP000319499">
    <property type="component" value="Unassembled WGS sequence"/>
</dbReference>
<dbReference type="RefSeq" id="WP_146293392.1">
    <property type="nucleotide sequence ID" value="NZ_SELH01000025.1"/>
</dbReference>
<sequence>MKKLFFIFSCLLLLFGSCSDDLTDGITTGVVQPTSHQIRWYGTQTPIGVQSLGVSDGSKRWNQDAGIYIKFINTPTDPTIIQKIKDIASEWEQYAGIQFHYVDSGQNADVRIAFDWNGNDWLTWSYTGNDAKKISDPNQPTAVFGGLQYQDEQQFKGDVLRVFGQILGLDYEQRHQQWTENGYWRNPEKLQTYWEDFFEGYTMDWAEIRQYVFDPLTSENSLQLLETKELDESSIMAWPYYIRSQTLKLLANYELSEGDKAFIAKLYPKKGSENGSGNESGNGSENGLENGSENHLPTIQEAWIDTGYFRWVNDSKTAVVITAKGLSMQYLPDVSDGEQLTTATDMFFGANLLIKAPKFNTKNITTFGNMFGKCSSLSEIPLYDSSKVIYFAYMFSGCISLKTIPLLDTSKGLDFSGMFYGAITLTYVPNLDTSRGVNMYAMFYKCRYLQSKPDLVIPPSAVVDEMYKGTPFG</sequence>
<evidence type="ECO:0000256" key="2">
    <source>
        <dbReference type="SAM" id="SignalP"/>
    </source>
</evidence>
<dbReference type="Gene3D" id="3.80.10.10">
    <property type="entry name" value="Ribonuclease Inhibitor"/>
    <property type="match status" value="1"/>
</dbReference>
<dbReference type="InterPro" id="IPR024079">
    <property type="entry name" value="MetalloPept_cat_dom_sf"/>
</dbReference>
<evidence type="ECO:0000256" key="1">
    <source>
        <dbReference type="SAM" id="MobiDB-lite"/>
    </source>
</evidence>
<feature type="chain" id="PRO_5022148497" evidence="2">
    <location>
        <begin position="20"/>
        <end position="473"/>
    </location>
</feature>
<comment type="caution">
    <text evidence="3">The sequence shown here is derived from an EMBL/GenBank/DDBJ whole genome shotgun (WGS) entry which is preliminary data.</text>
</comment>
<dbReference type="OrthoDB" id="3669864at2"/>
<keyword evidence="4" id="KW-1185">Reference proteome</keyword>
<evidence type="ECO:0000313" key="4">
    <source>
        <dbReference type="Proteomes" id="UP000319499"/>
    </source>
</evidence>
<dbReference type="Pfam" id="PF03382">
    <property type="entry name" value="DUF285"/>
    <property type="match status" value="1"/>
</dbReference>
<reference evidence="3 4" key="1">
    <citation type="submission" date="2019-02" db="EMBL/GenBank/DDBJ databases">
        <title>Apibacter muscae sp. nov.: a novel member of the house fly microbiota.</title>
        <authorList>
            <person name="Park R."/>
        </authorList>
    </citation>
    <scope>NUCLEOTIDE SEQUENCE [LARGE SCALE GENOMIC DNA]</scope>
    <source>
        <strain evidence="3 4">AL1</strain>
    </source>
</reference>
<name>A0A563D9E3_9FLAO</name>
<dbReference type="PROSITE" id="PS51257">
    <property type="entry name" value="PROKAR_LIPOPROTEIN"/>
    <property type="match status" value="1"/>
</dbReference>
<organism evidence="3 4">
    <name type="scientific">Apibacter muscae</name>
    <dbReference type="NCBI Taxonomy" id="2509004"/>
    <lineage>
        <taxon>Bacteria</taxon>
        <taxon>Pseudomonadati</taxon>
        <taxon>Bacteroidota</taxon>
        <taxon>Flavobacteriia</taxon>
        <taxon>Flavobacteriales</taxon>
        <taxon>Weeksellaceae</taxon>
        <taxon>Apibacter</taxon>
    </lineage>
</organism>
<dbReference type="InterPro" id="IPR005046">
    <property type="entry name" value="DUF285"/>
</dbReference>
<gene>
    <name evidence="3" type="ORF">ETU09_09745</name>
</gene>
<accession>A0A563D9E3</accession>
<dbReference type="Gene3D" id="3.40.390.10">
    <property type="entry name" value="Collagenase (Catalytic Domain)"/>
    <property type="match status" value="1"/>
</dbReference>
<dbReference type="AlphaFoldDB" id="A0A563D9E3"/>
<proteinExistence type="predicted"/>
<dbReference type="EMBL" id="SELH01000025">
    <property type="protein sequence ID" value="TWP26830.1"/>
    <property type="molecule type" value="Genomic_DNA"/>
</dbReference>
<keyword evidence="2" id="KW-0732">Signal</keyword>
<feature type="signal peptide" evidence="2">
    <location>
        <begin position="1"/>
        <end position="19"/>
    </location>
</feature>
<feature type="compositionally biased region" description="Low complexity" evidence="1">
    <location>
        <begin position="273"/>
        <end position="292"/>
    </location>
</feature>
<feature type="region of interest" description="Disordered" evidence="1">
    <location>
        <begin position="272"/>
        <end position="292"/>
    </location>
</feature>
<dbReference type="InterPro" id="IPR032675">
    <property type="entry name" value="LRR_dom_sf"/>
</dbReference>
<dbReference type="SUPFAM" id="SSF55486">
    <property type="entry name" value="Metalloproteases ('zincins'), catalytic domain"/>
    <property type="match status" value="1"/>
</dbReference>